<dbReference type="EMBL" id="FOZW01000001">
    <property type="protein sequence ID" value="SFS41808.1"/>
    <property type="molecule type" value="Genomic_DNA"/>
</dbReference>
<dbReference type="RefSeq" id="WP_092421733.1">
    <property type="nucleotide sequence ID" value="NZ_FNCL01000002.1"/>
</dbReference>
<evidence type="ECO:0008006" key="3">
    <source>
        <dbReference type="Google" id="ProtNLM"/>
    </source>
</evidence>
<name>A0A1I6PP09_9RHOB</name>
<dbReference type="Proteomes" id="UP000199392">
    <property type="component" value="Unassembled WGS sequence"/>
</dbReference>
<organism evidence="1 2">
    <name type="scientific">Alloyangia pacifica</name>
    <dbReference type="NCBI Taxonomy" id="311180"/>
    <lineage>
        <taxon>Bacteria</taxon>
        <taxon>Pseudomonadati</taxon>
        <taxon>Pseudomonadota</taxon>
        <taxon>Alphaproteobacteria</taxon>
        <taxon>Rhodobacterales</taxon>
        <taxon>Roseobacteraceae</taxon>
        <taxon>Alloyangia</taxon>
    </lineage>
</organism>
<keyword evidence="2" id="KW-1185">Reference proteome</keyword>
<dbReference type="OrthoDB" id="9993063at2"/>
<accession>A0A1I6PP09</accession>
<protein>
    <recommendedName>
        <fullName evidence="3">Peptidase M41 domain-containing protein</fullName>
    </recommendedName>
</protein>
<evidence type="ECO:0000313" key="2">
    <source>
        <dbReference type="Proteomes" id="UP000199392"/>
    </source>
</evidence>
<dbReference type="AlphaFoldDB" id="A0A1I6PP09"/>
<gene>
    <name evidence="1" type="ORF">SAMN04488050_101666</name>
</gene>
<dbReference type="STRING" id="311180.SAMN04488050_101666"/>
<reference evidence="2" key="1">
    <citation type="submission" date="2016-10" db="EMBL/GenBank/DDBJ databases">
        <authorList>
            <person name="Varghese N."/>
            <person name="Submissions S."/>
        </authorList>
    </citation>
    <scope>NUCLEOTIDE SEQUENCE [LARGE SCALE GENOMIC DNA]</scope>
    <source>
        <strain evidence="2">DSM 26894</strain>
    </source>
</reference>
<evidence type="ECO:0000313" key="1">
    <source>
        <dbReference type="EMBL" id="SFS41808.1"/>
    </source>
</evidence>
<sequence length="201" mass="22026">MTRTLYSHECGHGIAGSLALAMLEPSRYPDALITIHVSEGEGSSMIEIGQPEENRDDLRLSQKVASLSAIGPVAQHPEALQLLHKGDWPALIEAGDLSEQDVALLRSSNMPDISIRSARIIAGVQAVRKRLGAGGWQRLTKACRDWDVTHLGPMKLETFAPIRAMQQALSEGDRIVTKLVEGPSAIDRIKQKTEHERRVRG</sequence>
<proteinExistence type="predicted"/>